<reference evidence="3 4" key="1">
    <citation type="submission" date="2023-09" db="EMBL/GenBank/DDBJ databases">
        <authorList>
            <person name="Rey-Velasco X."/>
        </authorList>
    </citation>
    <scope>NUCLEOTIDE SEQUENCE [LARGE SCALE GENOMIC DNA]</scope>
    <source>
        <strain evidence="3 4">W335</strain>
    </source>
</reference>
<accession>A0ABU3C3A6</accession>
<dbReference type="InterPro" id="IPR017592">
    <property type="entry name" value="Pilus_assmbl_Flp-typ_CpaB"/>
</dbReference>
<dbReference type="Gene3D" id="3.90.1210.10">
    <property type="entry name" value="Antifreeze-like/N-acetylneuraminic acid synthase C-terminal domain"/>
    <property type="match status" value="1"/>
</dbReference>
<dbReference type="RefSeq" id="WP_311653934.1">
    <property type="nucleotide sequence ID" value="NZ_JAVRIB010000017.1"/>
</dbReference>
<dbReference type="InterPro" id="IPR013974">
    <property type="entry name" value="SAF"/>
</dbReference>
<gene>
    <name evidence="3" type="primary">cpaB</name>
    <name evidence="3" type="ORF">RM532_13880</name>
</gene>
<feature type="domain" description="SAF" evidence="2">
    <location>
        <begin position="50"/>
        <end position="110"/>
    </location>
</feature>
<dbReference type="Pfam" id="PF08666">
    <property type="entry name" value="SAF"/>
    <property type="match status" value="1"/>
</dbReference>
<dbReference type="Pfam" id="PF16976">
    <property type="entry name" value="RcpC"/>
    <property type="match status" value="1"/>
</dbReference>
<dbReference type="Proteomes" id="UP001251857">
    <property type="component" value="Unassembled WGS sequence"/>
</dbReference>
<dbReference type="EMBL" id="JAVRIB010000017">
    <property type="protein sequence ID" value="MDT0636039.1"/>
    <property type="molecule type" value="Genomic_DNA"/>
</dbReference>
<feature type="region of interest" description="Disordered" evidence="1">
    <location>
        <begin position="232"/>
        <end position="291"/>
    </location>
</feature>
<evidence type="ECO:0000256" key="1">
    <source>
        <dbReference type="SAM" id="MobiDB-lite"/>
    </source>
</evidence>
<evidence type="ECO:0000259" key="2">
    <source>
        <dbReference type="SMART" id="SM00858"/>
    </source>
</evidence>
<organism evidence="3 4">
    <name type="scientific">Spectribacter hydrogenoxidans</name>
    <dbReference type="NCBI Taxonomy" id="3075608"/>
    <lineage>
        <taxon>Bacteria</taxon>
        <taxon>Pseudomonadati</taxon>
        <taxon>Pseudomonadota</taxon>
        <taxon>Gammaproteobacteria</taxon>
        <taxon>Salinisphaerales</taxon>
        <taxon>Salinisphaeraceae</taxon>
        <taxon>Spectribacter</taxon>
    </lineage>
</organism>
<sequence length="336" mass="35335">MSSTALKAFAGFLVLAAVILGFVAYRFGAGFAPAGEPAEPAPPQVGENQVLAVVATSRIPPYQPISAESVALVPISVEPAQYYSDVNEVVGRSPLRSVPMGSPVTDDSFAAANTLAQAIPAGSQAMSLEISDVIAVGGFIKPGDKVDVLLYIRSSGREVENSQARVLLEDVRVLAYEERVINADPESDDGENTQQRRERTAVVAVPEKQTTRVMLGASLGELRLSLRGEEPVPTLVASSDTANDGQSGTTGNGDAMPEALAPDSTATADANGDDQGSGDAEEAAEDSDKVITLSELAAIKRERRDTGSSQAPRRPAYSVIEVYEGTDSKRITKPYR</sequence>
<dbReference type="InterPro" id="IPR031571">
    <property type="entry name" value="RcpC_dom"/>
</dbReference>
<evidence type="ECO:0000313" key="3">
    <source>
        <dbReference type="EMBL" id="MDT0636039.1"/>
    </source>
</evidence>
<dbReference type="SMART" id="SM00858">
    <property type="entry name" value="SAF"/>
    <property type="match status" value="1"/>
</dbReference>
<dbReference type="NCBIfam" id="TIGR03177">
    <property type="entry name" value="pilus_cpaB"/>
    <property type="match status" value="1"/>
</dbReference>
<name>A0ABU3C3A6_9GAMM</name>
<protein>
    <submittedName>
        <fullName evidence="3">Flp pilus assembly protein CpaB</fullName>
    </submittedName>
</protein>
<feature type="compositionally biased region" description="Polar residues" evidence="1">
    <location>
        <begin position="236"/>
        <end position="249"/>
    </location>
</feature>
<comment type="caution">
    <text evidence="3">The sequence shown here is derived from an EMBL/GenBank/DDBJ whole genome shotgun (WGS) entry which is preliminary data.</text>
</comment>
<feature type="region of interest" description="Disordered" evidence="1">
    <location>
        <begin position="183"/>
        <end position="202"/>
    </location>
</feature>
<proteinExistence type="predicted"/>
<dbReference type="CDD" id="cd11614">
    <property type="entry name" value="SAF_CpaB_FlgA_like"/>
    <property type="match status" value="1"/>
</dbReference>
<keyword evidence="4" id="KW-1185">Reference proteome</keyword>
<evidence type="ECO:0000313" key="4">
    <source>
        <dbReference type="Proteomes" id="UP001251857"/>
    </source>
</evidence>